<name>F2UC22_SALR5</name>
<feature type="domain" description="Hormone-sensitive lipase N-terminal" evidence="2">
    <location>
        <begin position="193"/>
        <end position="378"/>
    </location>
</feature>
<dbReference type="KEGG" id="sre:PTSG_06139"/>
<dbReference type="eggNOG" id="KOG4388">
    <property type="taxonomic scope" value="Eukaryota"/>
</dbReference>
<dbReference type="Gene3D" id="3.40.50.1820">
    <property type="entry name" value="alpha/beta hydrolase"/>
    <property type="match status" value="1"/>
</dbReference>
<feature type="compositionally biased region" description="Basic residues" evidence="1">
    <location>
        <begin position="53"/>
        <end position="62"/>
    </location>
</feature>
<protein>
    <recommendedName>
        <fullName evidence="6">Hormone-sensitive lipase</fullName>
    </recommendedName>
</protein>
<keyword evidence="5" id="KW-1185">Reference proteome</keyword>
<dbReference type="GO" id="GO:0005829">
    <property type="term" value="C:cytosol"/>
    <property type="evidence" value="ECO:0007669"/>
    <property type="project" value="TreeGrafter"/>
</dbReference>
<evidence type="ECO:0000313" key="4">
    <source>
        <dbReference type="EMBL" id="EGD74129.1"/>
    </source>
</evidence>
<feature type="compositionally biased region" description="Low complexity" evidence="1">
    <location>
        <begin position="25"/>
        <end position="39"/>
    </location>
</feature>
<feature type="region of interest" description="Disordered" evidence="1">
    <location>
        <begin position="1"/>
        <end position="118"/>
    </location>
</feature>
<evidence type="ECO:0008006" key="6">
    <source>
        <dbReference type="Google" id="ProtNLM"/>
    </source>
</evidence>
<dbReference type="EMBL" id="GL832968">
    <property type="protein sequence ID" value="EGD74129.1"/>
    <property type="molecule type" value="Genomic_DNA"/>
</dbReference>
<feature type="domain" description="Alpha/beta hydrolase fold-3" evidence="3">
    <location>
        <begin position="539"/>
        <end position="751"/>
    </location>
</feature>
<dbReference type="InterPro" id="IPR010468">
    <property type="entry name" value="HSL_N"/>
</dbReference>
<dbReference type="Pfam" id="PF07859">
    <property type="entry name" value="Abhydrolase_3"/>
    <property type="match status" value="1"/>
</dbReference>
<evidence type="ECO:0000259" key="2">
    <source>
        <dbReference type="Pfam" id="PF06350"/>
    </source>
</evidence>
<dbReference type="InterPro" id="IPR013094">
    <property type="entry name" value="AB_hydrolase_3"/>
</dbReference>
<dbReference type="InterPro" id="IPR029058">
    <property type="entry name" value="AB_hydrolase_fold"/>
</dbReference>
<sequence>MEARQGGQAGDTPHTTTVEHEPRSTRSTTNTTTTTTTTTGAVGTMDAAISPGARHHHHHHQQHQQQQHQDTTPPPTTTPPPKTTTTTTATRTASKARQHADEEDTEQDEAAHDAQVMASKPETAHDLAALVRFLLAEVQTELTEREAEQAKAKAKQKSPNKQAKAATTATTMVGGFTAAWRRGASPERTAEIDHNLKTAVLNTIAAMHIVDWELPHIARRARSYRVGDFAPYNGYHALMTILSSILLAIKRVLAQYQESSKTAADKVQLSEALQEHGAVVLHAYVRIFGKGAELAQHAGNEDIFFKTTDVAFQDRLMTELESAARECFFGRHLAFYHLAPIRSFLQSIARALVSYSHGAQYTTSTGAFASSLASWFHYMYKYVCVCGWVNDELPLPVCDSMIETTIGDISQALDDLVLPEAMRSDAPTAAAEDTTISHHVHVLQQRQLTHNNDESDDWVVVDSQSLPTPFGELQQHHDFRDIVTQCVPSDEWMLTATTEEEHPVVKVRILSARARFGQLYDVDTGATRARGDAASPYVILHCHGGGFCAQSPTSHEIYLRQWAKSLDCPIVSVDYSLAPEAPYPRAVQECFYVYRWLLAHPEHVGTTAQRICLVGDSAGGNLVLAVTLKCLLEGVRPPSAVVCVYPALQMEYALSPSRLLSALDPLLPEGILRACMEAYTGEKCEDFRTTDPLLSPMTAPDHLLKCLPPVHLIAAGLDPLLDDSVAFALRLKRLGVPFHLKVFENMPHGFLNFPRTNPHVDKAFHHCLDQLRAVITGVIDLS</sequence>
<evidence type="ECO:0000313" key="5">
    <source>
        <dbReference type="Proteomes" id="UP000007799"/>
    </source>
</evidence>
<dbReference type="GO" id="GO:0008203">
    <property type="term" value="P:cholesterol metabolic process"/>
    <property type="evidence" value="ECO:0007669"/>
    <property type="project" value="InterPro"/>
</dbReference>
<feature type="compositionally biased region" description="Pro residues" evidence="1">
    <location>
        <begin position="72"/>
        <end position="82"/>
    </location>
</feature>
<dbReference type="GO" id="GO:0019433">
    <property type="term" value="P:triglyceride catabolic process"/>
    <property type="evidence" value="ECO:0007669"/>
    <property type="project" value="TreeGrafter"/>
</dbReference>
<dbReference type="InParanoid" id="F2UC22"/>
<dbReference type="SUPFAM" id="SSF53474">
    <property type="entry name" value="alpha/beta-Hydrolases"/>
    <property type="match status" value="1"/>
</dbReference>
<evidence type="ECO:0000256" key="1">
    <source>
        <dbReference type="SAM" id="MobiDB-lite"/>
    </source>
</evidence>
<dbReference type="OMA" id="WAITHAT"/>
<dbReference type="Proteomes" id="UP000007799">
    <property type="component" value="Unassembled WGS sequence"/>
</dbReference>
<dbReference type="GO" id="GO:0004771">
    <property type="term" value="F:sterol ester esterase activity"/>
    <property type="evidence" value="ECO:0007669"/>
    <property type="project" value="TreeGrafter"/>
</dbReference>
<dbReference type="STRING" id="946362.F2UC22"/>
<feature type="compositionally biased region" description="Low complexity" evidence="1">
    <location>
        <begin position="159"/>
        <end position="169"/>
    </location>
</feature>
<reference evidence="4" key="1">
    <citation type="submission" date="2009-08" db="EMBL/GenBank/DDBJ databases">
        <title>Annotation of Salpingoeca rosetta.</title>
        <authorList>
            <consortium name="The Broad Institute Genome Sequencing Platform"/>
            <person name="Russ C."/>
            <person name="Cuomo C."/>
            <person name="Burger G."/>
            <person name="Gray M.W."/>
            <person name="Holland P.W.H."/>
            <person name="King N."/>
            <person name="Lang F.B.F."/>
            <person name="Roger A.J."/>
            <person name="Ruiz-Trillo I."/>
            <person name="Young S.K."/>
            <person name="Zeng Q."/>
            <person name="Gargeya S."/>
            <person name="Alvarado L."/>
            <person name="Berlin A."/>
            <person name="Chapman S.B."/>
            <person name="Chen Z."/>
            <person name="Freedman E."/>
            <person name="Gellesch M."/>
            <person name="Goldberg J."/>
            <person name="Griggs A."/>
            <person name="Gujja S."/>
            <person name="Heilman E."/>
            <person name="Heiman D."/>
            <person name="Howarth C."/>
            <person name="Mehta T."/>
            <person name="Neiman D."/>
            <person name="Pearson M."/>
            <person name="Roberts A."/>
            <person name="Saif S."/>
            <person name="Shea T."/>
            <person name="Shenoy N."/>
            <person name="Sisk P."/>
            <person name="Stolte C."/>
            <person name="Sykes S."/>
            <person name="White J."/>
            <person name="Yandava C."/>
            <person name="Haas B."/>
            <person name="Nusbaum C."/>
            <person name="Birren B."/>
        </authorList>
    </citation>
    <scope>NUCLEOTIDE SEQUENCE [LARGE SCALE GENOMIC DNA]</scope>
    <source>
        <strain evidence="4">ATCC 50818</strain>
    </source>
</reference>
<organism evidence="5">
    <name type="scientific">Salpingoeca rosetta (strain ATCC 50818 / BSB-021)</name>
    <dbReference type="NCBI Taxonomy" id="946362"/>
    <lineage>
        <taxon>Eukaryota</taxon>
        <taxon>Choanoflagellata</taxon>
        <taxon>Craspedida</taxon>
        <taxon>Salpingoecidae</taxon>
        <taxon>Salpingoeca</taxon>
    </lineage>
</organism>
<dbReference type="RefSeq" id="XP_004993030.1">
    <property type="nucleotide sequence ID" value="XM_004992973.1"/>
</dbReference>
<evidence type="ECO:0000259" key="3">
    <source>
        <dbReference type="Pfam" id="PF07859"/>
    </source>
</evidence>
<feature type="region of interest" description="Disordered" evidence="1">
    <location>
        <begin position="149"/>
        <end position="169"/>
    </location>
</feature>
<dbReference type="GeneID" id="16073604"/>
<proteinExistence type="predicted"/>
<dbReference type="Pfam" id="PF06350">
    <property type="entry name" value="HSL_N"/>
    <property type="match status" value="1"/>
</dbReference>
<dbReference type="AlphaFoldDB" id="F2UC22"/>
<dbReference type="PANTHER" id="PTHR23025">
    <property type="entry name" value="TRIACYLGLYCEROL LIPASE"/>
    <property type="match status" value="1"/>
</dbReference>
<dbReference type="GO" id="GO:0004806">
    <property type="term" value="F:triacylglycerol lipase activity"/>
    <property type="evidence" value="ECO:0007669"/>
    <property type="project" value="TreeGrafter"/>
</dbReference>
<dbReference type="OrthoDB" id="408631at2759"/>
<gene>
    <name evidence="4" type="ORF">PTSG_06139</name>
</gene>
<dbReference type="PANTHER" id="PTHR23025:SF3">
    <property type="entry name" value="HORMONE-SENSITIVE LIPASE"/>
    <property type="match status" value="1"/>
</dbReference>
<accession>F2UC22</accession>